<feature type="compositionally biased region" description="Low complexity" evidence="1">
    <location>
        <begin position="321"/>
        <end position="333"/>
    </location>
</feature>
<organism evidence="2 3">
    <name type="scientific">Botryotinia convoluta</name>
    <dbReference type="NCBI Taxonomy" id="54673"/>
    <lineage>
        <taxon>Eukaryota</taxon>
        <taxon>Fungi</taxon>
        <taxon>Dikarya</taxon>
        <taxon>Ascomycota</taxon>
        <taxon>Pezizomycotina</taxon>
        <taxon>Leotiomycetes</taxon>
        <taxon>Helotiales</taxon>
        <taxon>Sclerotiniaceae</taxon>
        <taxon>Botryotinia</taxon>
    </lineage>
</organism>
<reference evidence="2 3" key="1">
    <citation type="submission" date="2017-12" db="EMBL/GenBank/DDBJ databases">
        <title>Comparative genomics of Botrytis spp.</title>
        <authorList>
            <person name="Valero-Jimenez C.A."/>
            <person name="Tapia P."/>
            <person name="Veloso J."/>
            <person name="Silva-Moreno E."/>
            <person name="Staats M."/>
            <person name="Valdes J.H."/>
            <person name="Van Kan J.A.L."/>
        </authorList>
    </citation>
    <scope>NUCLEOTIDE SEQUENCE [LARGE SCALE GENOMIC DNA]</scope>
    <source>
        <strain evidence="2 3">MUCL11595</strain>
    </source>
</reference>
<feature type="compositionally biased region" description="Basic and acidic residues" evidence="1">
    <location>
        <begin position="9"/>
        <end position="20"/>
    </location>
</feature>
<gene>
    <name evidence="2" type="ORF">BCON_0259g00060</name>
</gene>
<accession>A0A4Z1HSR6</accession>
<evidence type="ECO:0000256" key="1">
    <source>
        <dbReference type="SAM" id="MobiDB-lite"/>
    </source>
</evidence>
<dbReference type="OrthoDB" id="4755094at2759"/>
<feature type="compositionally biased region" description="Basic and acidic residues" evidence="1">
    <location>
        <begin position="336"/>
        <end position="346"/>
    </location>
</feature>
<feature type="region of interest" description="Disordered" evidence="1">
    <location>
        <begin position="1"/>
        <end position="20"/>
    </location>
</feature>
<dbReference type="AlphaFoldDB" id="A0A4Z1HSR6"/>
<comment type="caution">
    <text evidence="2">The sequence shown here is derived from an EMBL/GenBank/DDBJ whole genome shotgun (WGS) entry which is preliminary data.</text>
</comment>
<feature type="compositionally biased region" description="Polar residues" evidence="1">
    <location>
        <begin position="397"/>
        <end position="406"/>
    </location>
</feature>
<evidence type="ECO:0000313" key="3">
    <source>
        <dbReference type="Proteomes" id="UP000297527"/>
    </source>
</evidence>
<dbReference type="EMBL" id="PQXN01000258">
    <property type="protein sequence ID" value="TGO47897.1"/>
    <property type="molecule type" value="Genomic_DNA"/>
</dbReference>
<proteinExistence type="predicted"/>
<keyword evidence="3" id="KW-1185">Reference proteome</keyword>
<feature type="region of interest" description="Disordered" evidence="1">
    <location>
        <begin position="321"/>
        <end position="406"/>
    </location>
</feature>
<dbReference type="Proteomes" id="UP000297527">
    <property type="component" value="Unassembled WGS sequence"/>
</dbReference>
<feature type="compositionally biased region" description="Basic and acidic residues" evidence="1">
    <location>
        <begin position="386"/>
        <end position="395"/>
    </location>
</feature>
<evidence type="ECO:0000313" key="2">
    <source>
        <dbReference type="EMBL" id="TGO47897.1"/>
    </source>
</evidence>
<name>A0A4Z1HSR6_9HELO</name>
<sequence>MNDSDSDDSEKANLRKENEELKSELKASTLHLATLAHKEYQVPDGSIREDYQKICRAFETWIDYASSDRPGDFRSKFRDALKSEEKTYALRAIGIEYQPPAALDPKLDYLKSLDMLHYLILSLVIGKYVFYEIFIRQYPVGVTESQEDTLLGIEKEMVKMGKAKSKISQWKADSLTALCASREYKDEQSKEISRLQNDLEEELSFWYDFGDFSRSKARLRSQILEPSVKLHLEMQCSTQSYELFDEPYFQSRGSSSKGEHSQDLVKEISTWRTVTSDGTEDVFQCVYPGLVVHNTETEDASELVGPIMAVYKKNVGQQAKRSTTFSSVKSSSRGDSLLKETREPKQQKTSTSRLSSFAKPWFRVSGRKLGEDRQPPEQSIWRRRGSRDTSSKHFQDPSLSYDESMSHTQFSQPVQDWSVHGSPTKYTRTLTAEPYAQDKIISQPEGSKAVEYTATPQQLHVYYQGRPSVSYGM</sequence>
<protein>
    <submittedName>
        <fullName evidence="2">Uncharacterized protein</fullName>
    </submittedName>
</protein>